<dbReference type="PROSITE" id="PS00657">
    <property type="entry name" value="FORK_HEAD_1"/>
    <property type="match status" value="1"/>
</dbReference>
<keyword evidence="11" id="KW-1185">Reference proteome</keyword>
<feature type="region of interest" description="Disordered" evidence="8">
    <location>
        <begin position="1"/>
        <end position="38"/>
    </location>
</feature>
<protein>
    <recommendedName>
        <fullName evidence="6">Forkhead box protein G1</fullName>
    </recommendedName>
</protein>
<sequence>MGAEGSLGACDQPREEEKVPEEPRDGKGDEGQEKHSKPPFSYNALIMMAIRGSPGRRLTLSGIYEYIMENFPYYRDNRPGWQNSIRHNLSLNKCFLKVPRHYDDPGKGNYWVLDPSSDDVFIGGTTGKLRRRTTGSRAKLAFRRGGRAASSGLTLTGSLYWPLGPFLSIHPPPQAYSAPLGCSSSSPTCFSHPTSCAAMLSQAARTLGAPGLERFIPADASCGHHHVTATLTPSLPCGVPSSLNSCSFSMLSGQANYYYCQRGLHQPSLPPLPSPYTKTTFDFPGRPPQQFPTGLSQDCPYLFTPHNETPSFHPGMP</sequence>
<keyword evidence="5 7" id="KW-0539">Nucleus</keyword>
<evidence type="ECO:0000256" key="3">
    <source>
        <dbReference type="ARBA" id="ARBA00023125"/>
    </source>
</evidence>
<dbReference type="PROSITE" id="PS50039">
    <property type="entry name" value="FORK_HEAD_3"/>
    <property type="match status" value="1"/>
</dbReference>
<evidence type="ECO:0000256" key="4">
    <source>
        <dbReference type="ARBA" id="ARBA00023163"/>
    </source>
</evidence>
<keyword evidence="4" id="KW-0804">Transcription</keyword>
<keyword evidence="3 7" id="KW-0238">DNA-binding</keyword>
<organism evidence="10 11">
    <name type="scientific">Pleurodeles waltl</name>
    <name type="common">Iberian ribbed newt</name>
    <dbReference type="NCBI Taxonomy" id="8319"/>
    <lineage>
        <taxon>Eukaryota</taxon>
        <taxon>Metazoa</taxon>
        <taxon>Chordata</taxon>
        <taxon>Craniata</taxon>
        <taxon>Vertebrata</taxon>
        <taxon>Euteleostomi</taxon>
        <taxon>Amphibia</taxon>
        <taxon>Batrachia</taxon>
        <taxon>Caudata</taxon>
        <taxon>Salamandroidea</taxon>
        <taxon>Salamandridae</taxon>
        <taxon>Pleurodelinae</taxon>
        <taxon>Pleurodeles</taxon>
    </lineage>
</organism>
<dbReference type="AlphaFoldDB" id="A0AAV7MTC7"/>
<dbReference type="InterPro" id="IPR018122">
    <property type="entry name" value="TF_fork_head_CS_1"/>
</dbReference>
<dbReference type="Gene3D" id="1.10.10.10">
    <property type="entry name" value="Winged helix-like DNA-binding domain superfamily/Winged helix DNA-binding domain"/>
    <property type="match status" value="1"/>
</dbReference>
<evidence type="ECO:0000259" key="9">
    <source>
        <dbReference type="PROSITE" id="PS50039"/>
    </source>
</evidence>
<dbReference type="GO" id="GO:1990837">
    <property type="term" value="F:sequence-specific double-stranded DNA binding"/>
    <property type="evidence" value="ECO:0007669"/>
    <property type="project" value="TreeGrafter"/>
</dbReference>
<gene>
    <name evidence="10" type="ORF">NDU88_004398</name>
</gene>
<evidence type="ECO:0000256" key="2">
    <source>
        <dbReference type="ARBA" id="ARBA00023015"/>
    </source>
</evidence>
<proteinExistence type="predicted"/>
<dbReference type="GO" id="GO:0006357">
    <property type="term" value="P:regulation of transcription by RNA polymerase II"/>
    <property type="evidence" value="ECO:0007669"/>
    <property type="project" value="TreeGrafter"/>
</dbReference>
<dbReference type="FunFam" id="1.10.10.10:FF:000135">
    <property type="entry name" value="forkhead box protein G1"/>
    <property type="match status" value="1"/>
</dbReference>
<dbReference type="CDD" id="cd20021">
    <property type="entry name" value="FH_FOXG"/>
    <property type="match status" value="1"/>
</dbReference>
<dbReference type="PRINTS" id="PR00053">
    <property type="entry name" value="FORKHEAD"/>
</dbReference>
<dbReference type="PANTHER" id="PTHR46617">
    <property type="entry name" value="FORKHEAD BOX PROTEIN G1"/>
    <property type="match status" value="1"/>
</dbReference>
<feature type="domain" description="Fork-head" evidence="9">
    <location>
        <begin position="37"/>
        <end position="131"/>
    </location>
</feature>
<comment type="subcellular location">
    <subcellularLocation>
        <location evidence="1 7">Nucleus</location>
    </subcellularLocation>
</comment>
<evidence type="ECO:0000256" key="8">
    <source>
        <dbReference type="SAM" id="MobiDB-lite"/>
    </source>
</evidence>
<dbReference type="InterPro" id="IPR036388">
    <property type="entry name" value="WH-like_DNA-bd_sf"/>
</dbReference>
<reference evidence="10" key="1">
    <citation type="journal article" date="2022" name="bioRxiv">
        <title>Sequencing and chromosome-scale assembly of the giantPleurodeles waltlgenome.</title>
        <authorList>
            <person name="Brown T."/>
            <person name="Elewa A."/>
            <person name="Iarovenko S."/>
            <person name="Subramanian E."/>
            <person name="Araus A.J."/>
            <person name="Petzold A."/>
            <person name="Susuki M."/>
            <person name="Suzuki K.-i.T."/>
            <person name="Hayashi T."/>
            <person name="Toyoda A."/>
            <person name="Oliveira C."/>
            <person name="Osipova E."/>
            <person name="Leigh N.D."/>
            <person name="Simon A."/>
            <person name="Yun M.H."/>
        </authorList>
    </citation>
    <scope>NUCLEOTIDE SEQUENCE</scope>
    <source>
        <strain evidence="10">20211129_DDA</strain>
        <tissue evidence="10">Liver</tissue>
    </source>
</reference>
<dbReference type="EMBL" id="JANPWB010000013">
    <property type="protein sequence ID" value="KAJ1107001.1"/>
    <property type="molecule type" value="Genomic_DNA"/>
</dbReference>
<evidence type="ECO:0000256" key="1">
    <source>
        <dbReference type="ARBA" id="ARBA00004123"/>
    </source>
</evidence>
<keyword evidence="2" id="KW-0805">Transcription regulation</keyword>
<feature type="compositionally biased region" description="Basic and acidic residues" evidence="8">
    <location>
        <begin position="12"/>
        <end position="36"/>
    </location>
</feature>
<evidence type="ECO:0000313" key="10">
    <source>
        <dbReference type="EMBL" id="KAJ1107001.1"/>
    </source>
</evidence>
<dbReference type="PANTHER" id="PTHR46617:SF3">
    <property type="entry name" value="FORKHEAD BOX PROTEIN G1"/>
    <property type="match status" value="1"/>
</dbReference>
<dbReference type="Pfam" id="PF00250">
    <property type="entry name" value="Forkhead"/>
    <property type="match status" value="1"/>
</dbReference>
<evidence type="ECO:0000256" key="5">
    <source>
        <dbReference type="ARBA" id="ARBA00023242"/>
    </source>
</evidence>
<accession>A0AAV7MTC7</accession>
<dbReference type="Proteomes" id="UP001066276">
    <property type="component" value="Chromosome 9"/>
</dbReference>
<dbReference type="InterPro" id="IPR001766">
    <property type="entry name" value="Fork_head_dom"/>
</dbReference>
<dbReference type="InterPro" id="IPR030456">
    <property type="entry name" value="TF_fork_head_CS_2"/>
</dbReference>
<evidence type="ECO:0000256" key="6">
    <source>
        <dbReference type="ARBA" id="ARBA00034868"/>
    </source>
</evidence>
<dbReference type="SMART" id="SM00339">
    <property type="entry name" value="FH"/>
    <property type="match status" value="1"/>
</dbReference>
<dbReference type="InterPro" id="IPR047208">
    <property type="entry name" value="FOXG1"/>
</dbReference>
<name>A0AAV7MTC7_PLEWA</name>
<evidence type="ECO:0000256" key="7">
    <source>
        <dbReference type="PROSITE-ProRule" id="PRU00089"/>
    </source>
</evidence>
<feature type="DNA-binding region" description="Fork-head" evidence="7">
    <location>
        <begin position="37"/>
        <end position="131"/>
    </location>
</feature>
<dbReference type="SUPFAM" id="SSF46785">
    <property type="entry name" value="Winged helix' DNA-binding domain"/>
    <property type="match status" value="1"/>
</dbReference>
<dbReference type="GO" id="GO:0005634">
    <property type="term" value="C:nucleus"/>
    <property type="evidence" value="ECO:0007669"/>
    <property type="project" value="UniProtKB-SubCell"/>
</dbReference>
<comment type="caution">
    <text evidence="10">The sequence shown here is derived from an EMBL/GenBank/DDBJ whole genome shotgun (WGS) entry which is preliminary data.</text>
</comment>
<evidence type="ECO:0000313" key="11">
    <source>
        <dbReference type="Proteomes" id="UP001066276"/>
    </source>
</evidence>
<dbReference type="PROSITE" id="PS00658">
    <property type="entry name" value="FORK_HEAD_2"/>
    <property type="match status" value="1"/>
</dbReference>
<dbReference type="GO" id="GO:0003700">
    <property type="term" value="F:DNA-binding transcription factor activity"/>
    <property type="evidence" value="ECO:0007669"/>
    <property type="project" value="InterPro"/>
</dbReference>
<dbReference type="InterPro" id="IPR036390">
    <property type="entry name" value="WH_DNA-bd_sf"/>
</dbReference>